<evidence type="ECO:0000256" key="6">
    <source>
        <dbReference type="ARBA" id="ARBA00022989"/>
    </source>
</evidence>
<evidence type="ECO:0000313" key="11">
    <source>
        <dbReference type="Proteomes" id="UP000441399"/>
    </source>
</evidence>
<comment type="pathway">
    <text evidence="3">One-carbon metabolism; methylamine degradation.</text>
</comment>
<feature type="transmembrane region" description="Helical" evidence="8">
    <location>
        <begin position="110"/>
        <end position="132"/>
    </location>
</feature>
<evidence type="ECO:0000256" key="2">
    <source>
        <dbReference type="ARBA" id="ARBA00004141"/>
    </source>
</evidence>
<evidence type="ECO:0000256" key="1">
    <source>
        <dbReference type="ARBA" id="ARBA00003475"/>
    </source>
</evidence>
<evidence type="ECO:0000256" key="4">
    <source>
        <dbReference type="ARBA" id="ARBA00019078"/>
    </source>
</evidence>
<dbReference type="OrthoDB" id="4462029at2"/>
<protein>
    <recommendedName>
        <fullName evidence="4">Methylamine utilization protein MauE</fullName>
    </recommendedName>
</protein>
<evidence type="ECO:0000313" key="10">
    <source>
        <dbReference type="EMBL" id="CAA0117118.1"/>
    </source>
</evidence>
<dbReference type="UniPathway" id="UPA00895"/>
<dbReference type="GO" id="GO:0016020">
    <property type="term" value="C:membrane"/>
    <property type="evidence" value="ECO:0007669"/>
    <property type="project" value="UniProtKB-SubCell"/>
</dbReference>
<accession>A0A5S9QF74</accession>
<dbReference type="AlphaFoldDB" id="A0A5S9QF74"/>
<evidence type="ECO:0000259" key="9">
    <source>
        <dbReference type="Pfam" id="PF07291"/>
    </source>
</evidence>
<keyword evidence="5 8" id="KW-0812">Transmembrane</keyword>
<dbReference type="GO" id="GO:0030416">
    <property type="term" value="P:methylamine metabolic process"/>
    <property type="evidence" value="ECO:0007669"/>
    <property type="project" value="InterPro"/>
</dbReference>
<name>A0A5S9QF74_9GAMM</name>
<evidence type="ECO:0000256" key="3">
    <source>
        <dbReference type="ARBA" id="ARBA00004856"/>
    </source>
</evidence>
<keyword evidence="7 8" id="KW-0472">Membrane</keyword>
<keyword evidence="6 8" id="KW-1133">Transmembrane helix</keyword>
<feature type="transmembrane region" description="Helical" evidence="8">
    <location>
        <begin position="139"/>
        <end position="158"/>
    </location>
</feature>
<evidence type="ECO:0000256" key="5">
    <source>
        <dbReference type="ARBA" id="ARBA00022692"/>
    </source>
</evidence>
<comment type="function">
    <text evidence="1">May be specifically involved in the processing, transport, and/or maturation of the MADH beta-subunit.</text>
</comment>
<proteinExistence type="predicted"/>
<feature type="transmembrane region" description="Helical" evidence="8">
    <location>
        <begin position="44"/>
        <end position="65"/>
    </location>
</feature>
<dbReference type="Proteomes" id="UP000441399">
    <property type="component" value="Unassembled WGS sequence"/>
</dbReference>
<dbReference type="InterPro" id="IPR009908">
    <property type="entry name" value="Methylamine_util_MauE"/>
</dbReference>
<dbReference type="EMBL" id="CACSIO010000023">
    <property type="protein sequence ID" value="CAA0117118.1"/>
    <property type="molecule type" value="Genomic_DNA"/>
</dbReference>
<organism evidence="10 11">
    <name type="scientific">BD1-7 clade bacterium</name>
    <dbReference type="NCBI Taxonomy" id="2029982"/>
    <lineage>
        <taxon>Bacteria</taxon>
        <taxon>Pseudomonadati</taxon>
        <taxon>Pseudomonadota</taxon>
        <taxon>Gammaproteobacteria</taxon>
        <taxon>Cellvibrionales</taxon>
        <taxon>Spongiibacteraceae</taxon>
        <taxon>BD1-7 clade</taxon>
    </lineage>
</organism>
<dbReference type="Pfam" id="PF07291">
    <property type="entry name" value="MauE"/>
    <property type="match status" value="1"/>
</dbReference>
<sequence length="173" mass="18764">MTELVGLTVMFFVVLLFLRAASHKALDFLQFQGFVADYQLLPQALVVPISVSLVVVEIAIVVMLVSGFYWQAALFLASSLLLLYGIAIGWNVRRGRRQIECGCGGIPQQLSYRLVLRNLCLALLVLVPVATLGADTASGFLLVPMCASVLLMMTYLLFEQVANNAVAAKLPSA</sequence>
<reference evidence="10 11" key="1">
    <citation type="submission" date="2019-11" db="EMBL/GenBank/DDBJ databases">
        <authorList>
            <person name="Holert J."/>
        </authorList>
    </citation>
    <scope>NUCLEOTIDE SEQUENCE [LARGE SCALE GENOMIC DNA]</scope>
    <source>
        <strain evidence="10">SB11_3</strain>
    </source>
</reference>
<feature type="domain" description="Methylamine utilisation protein MauE" evidence="9">
    <location>
        <begin position="5"/>
        <end position="129"/>
    </location>
</feature>
<gene>
    <name evidence="10" type="primary">mauE</name>
    <name evidence="10" type="ORF">OPDIPICF_02028</name>
</gene>
<comment type="subcellular location">
    <subcellularLocation>
        <location evidence="2">Membrane</location>
        <topology evidence="2">Multi-pass membrane protein</topology>
    </subcellularLocation>
</comment>
<evidence type="ECO:0000256" key="8">
    <source>
        <dbReference type="SAM" id="Phobius"/>
    </source>
</evidence>
<evidence type="ECO:0000256" key="7">
    <source>
        <dbReference type="ARBA" id="ARBA00023136"/>
    </source>
</evidence>
<feature type="transmembrane region" description="Helical" evidence="8">
    <location>
        <begin position="72"/>
        <end position="90"/>
    </location>
</feature>
<keyword evidence="11" id="KW-1185">Reference proteome</keyword>